<dbReference type="PANTHER" id="PTHR31116">
    <property type="entry name" value="OS04G0501200 PROTEIN"/>
    <property type="match status" value="1"/>
</dbReference>
<dbReference type="Proteomes" id="UP000541444">
    <property type="component" value="Unassembled WGS sequence"/>
</dbReference>
<dbReference type="EMBL" id="JACGCM010002404">
    <property type="protein sequence ID" value="KAF6140023.1"/>
    <property type="molecule type" value="Genomic_DNA"/>
</dbReference>
<name>A0A7J7LBM8_9MAGN</name>
<evidence type="ECO:0000256" key="2">
    <source>
        <dbReference type="SAM" id="MobiDB-lite"/>
    </source>
</evidence>
<comment type="caution">
    <text evidence="3">The sequence shown here is derived from an EMBL/GenBank/DDBJ whole genome shotgun (WGS) entry which is preliminary data.</text>
</comment>
<feature type="region of interest" description="Disordered" evidence="2">
    <location>
        <begin position="80"/>
        <end position="104"/>
    </location>
</feature>
<gene>
    <name evidence="3" type="ORF">GIB67_001764</name>
</gene>
<keyword evidence="1" id="KW-0479">Metal-binding</keyword>
<protein>
    <recommendedName>
        <fullName evidence="5">DNA-3-methyladenine glycosylase I</fullName>
    </recommendedName>
</protein>
<keyword evidence="1" id="KW-0862">Zinc</keyword>
<dbReference type="GO" id="GO:0046872">
    <property type="term" value="F:metal ion binding"/>
    <property type="evidence" value="ECO:0007669"/>
    <property type="project" value="UniProtKB-KW"/>
</dbReference>
<dbReference type="AlphaFoldDB" id="A0A7J7LBM8"/>
<sequence length="310" mass="35442">MSKLKVRKNVLQRKQNLLKEKEKQGQNFISKHLKKVYPLGIQKSPSSQSLPSLSLSQNSNDSSLSGSLSRSVRKKIIAVSPHENVAPPNGKSTATVNAEQNNPDHGAGGLKRCHWITKNSDNAYVLFHDEQWGVPVYDDNGLFELLALSSMLMYHFWIDILKRKELYRDVFARFDPIVVAKMSEKEIKDIISNKTLELAENQVRCVVDNAKSILKVVKEFGSFSNYLWGYMNDEPMINIYRYPQSVPLRTPKAESISKDLIRRGFRFVGPVIVYSFMQVAGMTMDHLVDCFRFTECVLALQTRDYRDNDS</sequence>
<reference evidence="3 4" key="1">
    <citation type="journal article" date="2020" name="IScience">
        <title>Genome Sequencing of the Endangered Kingdonia uniflora (Circaeasteraceae, Ranunculales) Reveals Potential Mechanisms of Evolutionary Specialization.</title>
        <authorList>
            <person name="Sun Y."/>
            <person name="Deng T."/>
            <person name="Zhang A."/>
            <person name="Moore M.J."/>
            <person name="Landis J.B."/>
            <person name="Lin N."/>
            <person name="Zhang H."/>
            <person name="Zhang X."/>
            <person name="Huang J."/>
            <person name="Zhang X."/>
            <person name="Sun H."/>
            <person name="Wang H."/>
        </authorList>
    </citation>
    <scope>NUCLEOTIDE SEQUENCE [LARGE SCALE GENOMIC DNA]</scope>
    <source>
        <strain evidence="3">TB1705</strain>
        <tissue evidence="3">Leaf</tissue>
    </source>
</reference>
<dbReference type="OrthoDB" id="3941538at2759"/>
<dbReference type="PANTHER" id="PTHR31116:SF29">
    <property type="entry name" value="DNA GLYCOSYLASE SUPERFAMILY PROTEIN"/>
    <property type="match status" value="1"/>
</dbReference>
<evidence type="ECO:0000313" key="4">
    <source>
        <dbReference type="Proteomes" id="UP000541444"/>
    </source>
</evidence>
<feature type="binding site" evidence="1">
    <location>
        <position position="290"/>
    </location>
    <ligand>
        <name>Zn(2+)</name>
        <dbReference type="ChEBI" id="CHEBI:29105"/>
    </ligand>
</feature>
<feature type="binding site" evidence="1">
    <location>
        <position position="113"/>
    </location>
    <ligand>
        <name>Zn(2+)</name>
        <dbReference type="ChEBI" id="CHEBI:29105"/>
    </ligand>
</feature>
<evidence type="ECO:0000313" key="3">
    <source>
        <dbReference type="EMBL" id="KAF6140023.1"/>
    </source>
</evidence>
<feature type="compositionally biased region" description="Polar residues" evidence="2">
    <location>
        <begin position="90"/>
        <end position="103"/>
    </location>
</feature>
<accession>A0A7J7LBM8</accession>
<dbReference type="InterPro" id="IPR011257">
    <property type="entry name" value="DNA_glycosylase"/>
</dbReference>
<evidence type="ECO:0000256" key="1">
    <source>
        <dbReference type="PIRSR" id="PIRSR605019-1"/>
    </source>
</evidence>
<dbReference type="Pfam" id="PF03352">
    <property type="entry name" value="Adenine_glyco"/>
    <property type="match status" value="1"/>
</dbReference>
<dbReference type="Gene3D" id="1.10.340.30">
    <property type="entry name" value="Hypothetical protein, domain 2"/>
    <property type="match status" value="1"/>
</dbReference>
<proteinExistence type="predicted"/>
<dbReference type="GO" id="GO:0006284">
    <property type="term" value="P:base-excision repair"/>
    <property type="evidence" value="ECO:0007669"/>
    <property type="project" value="InterPro"/>
</dbReference>
<keyword evidence="4" id="KW-1185">Reference proteome</keyword>
<evidence type="ECO:0008006" key="5">
    <source>
        <dbReference type="Google" id="ProtNLM"/>
    </source>
</evidence>
<feature type="binding site" evidence="1">
    <location>
        <position position="286"/>
    </location>
    <ligand>
        <name>Zn(2+)</name>
        <dbReference type="ChEBI" id="CHEBI:29105"/>
    </ligand>
</feature>
<feature type="region of interest" description="Disordered" evidence="2">
    <location>
        <begin position="47"/>
        <end position="67"/>
    </location>
</feature>
<feature type="binding site" evidence="1">
    <location>
        <position position="128"/>
    </location>
    <ligand>
        <name>Zn(2+)</name>
        <dbReference type="ChEBI" id="CHEBI:29105"/>
    </ligand>
</feature>
<dbReference type="GO" id="GO:0008725">
    <property type="term" value="F:DNA-3-methyladenine glycosylase activity"/>
    <property type="evidence" value="ECO:0007669"/>
    <property type="project" value="InterPro"/>
</dbReference>
<dbReference type="SUPFAM" id="SSF48150">
    <property type="entry name" value="DNA-glycosylase"/>
    <property type="match status" value="1"/>
</dbReference>
<dbReference type="InterPro" id="IPR005019">
    <property type="entry name" value="Adenine_glyco"/>
</dbReference>
<organism evidence="3 4">
    <name type="scientific">Kingdonia uniflora</name>
    <dbReference type="NCBI Taxonomy" id="39325"/>
    <lineage>
        <taxon>Eukaryota</taxon>
        <taxon>Viridiplantae</taxon>
        <taxon>Streptophyta</taxon>
        <taxon>Embryophyta</taxon>
        <taxon>Tracheophyta</taxon>
        <taxon>Spermatophyta</taxon>
        <taxon>Magnoliopsida</taxon>
        <taxon>Ranunculales</taxon>
        <taxon>Circaeasteraceae</taxon>
        <taxon>Kingdonia</taxon>
    </lineage>
</organism>